<reference evidence="2 3" key="1">
    <citation type="journal article" date="2018" name="PLoS Genet.">
        <title>Population sequencing reveals clonal diversity and ancestral inbreeding in the grapevine cultivar Chardonnay.</title>
        <authorList>
            <person name="Roach M.J."/>
            <person name="Johnson D.L."/>
            <person name="Bohlmann J."/>
            <person name="van Vuuren H.J."/>
            <person name="Jones S.J."/>
            <person name="Pretorius I.S."/>
            <person name="Schmidt S.A."/>
            <person name="Borneman A.R."/>
        </authorList>
    </citation>
    <scope>NUCLEOTIDE SEQUENCE [LARGE SCALE GENOMIC DNA]</scope>
    <source>
        <strain evidence="3">cv. Chardonnay</strain>
        <strain evidence="2">I10V1</strain>
        <tissue evidence="2">Leaf</tissue>
    </source>
</reference>
<accession>A0A438HS89</accession>
<evidence type="ECO:0008006" key="4">
    <source>
        <dbReference type="Google" id="ProtNLM"/>
    </source>
</evidence>
<sequence>MSTVHCPKSELMLGTGFSSSSNLETIFDRLDEPIALRKGVRIDVPRTIEDALVVPKWKNVVLKEMRALDKNDTWSLMELPQDKSVVGCKWVFTIKV</sequence>
<evidence type="ECO:0000313" key="3">
    <source>
        <dbReference type="Proteomes" id="UP000288805"/>
    </source>
</evidence>
<dbReference type="EMBL" id="QGNW01001668">
    <property type="protein sequence ID" value="RVW33682.1"/>
    <property type="molecule type" value="Genomic_DNA"/>
</dbReference>
<comment type="caution">
    <text evidence="2">The sequence shown here is derived from an EMBL/GenBank/DDBJ whole genome shotgun (WGS) entry which is preliminary data.</text>
</comment>
<gene>
    <name evidence="2" type="ORF">CK203_037234</name>
    <name evidence="1" type="ORF">CK203_111067</name>
</gene>
<dbReference type="Proteomes" id="UP000288805">
    <property type="component" value="Unassembled WGS sequence"/>
</dbReference>
<evidence type="ECO:0000313" key="1">
    <source>
        <dbReference type="EMBL" id="RVW33682.1"/>
    </source>
</evidence>
<protein>
    <recommendedName>
        <fullName evidence="4">Mitochondrial protein</fullName>
    </recommendedName>
</protein>
<evidence type="ECO:0000313" key="2">
    <source>
        <dbReference type="EMBL" id="RVW87322.1"/>
    </source>
</evidence>
<dbReference type="AlphaFoldDB" id="A0A438HS89"/>
<dbReference type="EMBL" id="QGNW01000185">
    <property type="protein sequence ID" value="RVW87322.1"/>
    <property type="molecule type" value="Genomic_DNA"/>
</dbReference>
<organism evidence="2 3">
    <name type="scientific">Vitis vinifera</name>
    <name type="common">Grape</name>
    <dbReference type="NCBI Taxonomy" id="29760"/>
    <lineage>
        <taxon>Eukaryota</taxon>
        <taxon>Viridiplantae</taxon>
        <taxon>Streptophyta</taxon>
        <taxon>Embryophyta</taxon>
        <taxon>Tracheophyta</taxon>
        <taxon>Spermatophyta</taxon>
        <taxon>Magnoliopsida</taxon>
        <taxon>eudicotyledons</taxon>
        <taxon>Gunneridae</taxon>
        <taxon>Pentapetalae</taxon>
        <taxon>rosids</taxon>
        <taxon>Vitales</taxon>
        <taxon>Vitaceae</taxon>
        <taxon>Viteae</taxon>
        <taxon>Vitis</taxon>
    </lineage>
</organism>
<name>A0A438HS89_VITVI</name>
<proteinExistence type="predicted"/>